<comment type="similarity">
    <text evidence="1 6">Belongs to the MinC family.</text>
</comment>
<dbReference type="SUPFAM" id="SSF63848">
    <property type="entry name" value="Cell-division inhibitor MinC, C-terminal domain"/>
    <property type="match status" value="1"/>
</dbReference>
<dbReference type="InterPro" id="IPR005526">
    <property type="entry name" value="Septum_form_inhib_MinC_C"/>
</dbReference>
<evidence type="ECO:0000256" key="5">
    <source>
        <dbReference type="ARBA" id="ARBA00046874"/>
    </source>
</evidence>
<dbReference type="PANTHER" id="PTHR34108">
    <property type="entry name" value="SEPTUM SITE-DETERMINING PROTEIN MINC"/>
    <property type="match status" value="1"/>
</dbReference>
<dbReference type="InterPro" id="IPR055219">
    <property type="entry name" value="MinC_N_1"/>
</dbReference>
<dbReference type="Proteomes" id="UP000036045">
    <property type="component" value="Unassembled WGS sequence"/>
</dbReference>
<keyword evidence="2 6" id="KW-0132">Cell division</keyword>
<dbReference type="Pfam" id="PF22642">
    <property type="entry name" value="MinC_N_1"/>
    <property type="match status" value="1"/>
</dbReference>
<evidence type="ECO:0000256" key="3">
    <source>
        <dbReference type="ARBA" id="ARBA00023210"/>
    </source>
</evidence>
<dbReference type="GO" id="GO:1901891">
    <property type="term" value="P:regulation of cell septum assembly"/>
    <property type="evidence" value="ECO:0007669"/>
    <property type="project" value="InterPro"/>
</dbReference>
<dbReference type="PANTHER" id="PTHR34108:SF1">
    <property type="entry name" value="SEPTUM SITE-DETERMINING PROTEIN MINC"/>
    <property type="match status" value="1"/>
</dbReference>
<dbReference type="PATRIC" id="fig|1397.4.peg.2239"/>
<evidence type="ECO:0000256" key="6">
    <source>
        <dbReference type="HAMAP-Rule" id="MF_00267"/>
    </source>
</evidence>
<dbReference type="InterPro" id="IPR036145">
    <property type="entry name" value="MinC_C_sf"/>
</dbReference>
<dbReference type="HAMAP" id="MF_00267">
    <property type="entry name" value="MinC"/>
    <property type="match status" value="1"/>
</dbReference>
<reference evidence="9 10" key="1">
    <citation type="submission" date="2015-05" db="EMBL/GenBank/DDBJ databases">
        <title>Whole genome sequence and identification of bacterial endophytes from Costus igneus.</title>
        <authorList>
            <person name="Lee Y.P."/>
            <person name="Gan H.M."/>
            <person name="Eng W."/>
            <person name="Wheatley M.S."/>
            <person name="Caraballo A."/>
            <person name="Polter S."/>
            <person name="Savka M.A."/>
            <person name="Hudson A.O."/>
        </authorList>
    </citation>
    <scope>NUCLEOTIDE SEQUENCE [LARGE SCALE GENOMIC DNA]</scope>
    <source>
        <strain evidence="9 10">RIT379</strain>
    </source>
</reference>
<accession>A0A0J1IEZ2</accession>
<sequence length="225" mass="25252">MKKRQLVTIKGTKNGLGLHLYDNCSYEDLLKELQYKLNESSSLHNENRDIKVTVELGNRYVTDEQKETIVHLIQEKQNLTVQSINSNLVTKKEAENWLKQNELKSITSIVRSGQVLEVPGDLLLIGDVNPGGKVIAGGNIYIMGQLKGIAHAGYNGKDDAVIAASVMKPTQIRISRFIEREVGNTLSEKTREMECAYVNDNVIKIDRLQVLPHLRPNLLKLEGGY</sequence>
<proteinExistence type="inferred from homology"/>
<organism evidence="9 10">
    <name type="scientific">Niallia circulans</name>
    <name type="common">Bacillus circulans</name>
    <dbReference type="NCBI Taxonomy" id="1397"/>
    <lineage>
        <taxon>Bacteria</taxon>
        <taxon>Bacillati</taxon>
        <taxon>Bacillota</taxon>
        <taxon>Bacilli</taxon>
        <taxon>Bacillales</taxon>
        <taxon>Bacillaceae</taxon>
        <taxon>Niallia</taxon>
    </lineage>
</organism>
<dbReference type="RefSeq" id="WP_047943601.1">
    <property type="nucleotide sequence ID" value="NZ_CP053989.1"/>
</dbReference>
<evidence type="ECO:0000256" key="4">
    <source>
        <dbReference type="ARBA" id="ARBA00023306"/>
    </source>
</evidence>
<dbReference type="InterPro" id="IPR013033">
    <property type="entry name" value="MinC"/>
</dbReference>
<dbReference type="GO" id="GO:0000902">
    <property type="term" value="P:cell morphogenesis"/>
    <property type="evidence" value="ECO:0007669"/>
    <property type="project" value="InterPro"/>
</dbReference>
<comment type="caution">
    <text evidence="9">The sequence shown here is derived from an EMBL/GenBank/DDBJ whole genome shotgun (WGS) entry which is preliminary data.</text>
</comment>
<dbReference type="Gene3D" id="3.30.160.540">
    <property type="match status" value="1"/>
</dbReference>
<evidence type="ECO:0000313" key="9">
    <source>
        <dbReference type="EMBL" id="KLV24519.1"/>
    </source>
</evidence>
<evidence type="ECO:0000259" key="8">
    <source>
        <dbReference type="Pfam" id="PF22642"/>
    </source>
</evidence>
<dbReference type="OrthoDB" id="9790810at2"/>
<feature type="domain" description="Septum formation inhibitor MinC C-terminal" evidence="7">
    <location>
        <begin position="106"/>
        <end position="205"/>
    </location>
</feature>
<dbReference type="NCBIfam" id="TIGR01222">
    <property type="entry name" value="minC"/>
    <property type="match status" value="1"/>
</dbReference>
<dbReference type="EMBL" id="LDPH01000020">
    <property type="protein sequence ID" value="KLV24519.1"/>
    <property type="molecule type" value="Genomic_DNA"/>
</dbReference>
<feature type="domain" description="Septum site-determining protein MinC N-terminal" evidence="8">
    <location>
        <begin position="7"/>
        <end position="84"/>
    </location>
</feature>
<keyword evidence="4 6" id="KW-0131">Cell cycle</keyword>
<keyword evidence="3 6" id="KW-0717">Septation</keyword>
<dbReference type="Pfam" id="PF03775">
    <property type="entry name" value="MinC_C"/>
    <property type="match status" value="1"/>
</dbReference>
<dbReference type="AlphaFoldDB" id="A0A0J1IEZ2"/>
<name>A0A0J1IEZ2_NIACI</name>
<evidence type="ECO:0000256" key="2">
    <source>
        <dbReference type="ARBA" id="ARBA00022618"/>
    </source>
</evidence>
<protein>
    <recommendedName>
        <fullName evidence="6">Probable septum site-determining protein MinC</fullName>
    </recommendedName>
</protein>
<gene>
    <name evidence="6 9" type="primary">minC</name>
    <name evidence="9" type="ORF">ABW02_17700</name>
</gene>
<dbReference type="GeneID" id="56350663"/>
<keyword evidence="10" id="KW-1185">Reference proteome</keyword>
<evidence type="ECO:0000259" key="7">
    <source>
        <dbReference type="Pfam" id="PF03775"/>
    </source>
</evidence>
<comment type="subunit">
    <text evidence="5 6">Interacts with MinD and FtsZ.</text>
</comment>
<comment type="function">
    <text evidence="6">Cell division inhibitor that blocks the formation of polar Z ring septums. Rapidly oscillates between the poles of the cell to destabilize FtsZ filaments that have formed before they mature into polar Z rings. Prevents FtsZ polymerization.</text>
</comment>
<dbReference type="GO" id="GO:0000917">
    <property type="term" value="P:division septum assembly"/>
    <property type="evidence" value="ECO:0007669"/>
    <property type="project" value="UniProtKB-KW"/>
</dbReference>
<dbReference type="Gene3D" id="2.160.20.70">
    <property type="match status" value="1"/>
</dbReference>
<dbReference type="InterPro" id="IPR016098">
    <property type="entry name" value="CAP/MinC_C"/>
</dbReference>
<evidence type="ECO:0000313" key="10">
    <source>
        <dbReference type="Proteomes" id="UP000036045"/>
    </source>
</evidence>
<evidence type="ECO:0000256" key="1">
    <source>
        <dbReference type="ARBA" id="ARBA00006291"/>
    </source>
</evidence>